<sequence length="287" mass="31257">MTTSQHILACIDGSAVTESVCDYAAWYANKLNVPVGLLHVSDIPASTRRDLSGAIGINSRQFLLEELSQLDEQRAKVVNSYSNALVQDAKSHIQSSFADVNVRVYQRHGKLLPSIEHFKEENRAIVMGRRGEDHKKSRINIGSQIETVARGSDIPILICSEKFEEPSSYMIAFDGSKTSIKAARMVSKSPLLKGLKGHIVMVGNHNDAAKQSMSAAAAQLEDAGFVVEAHHLSASDAVDGLLKFQVENNVDIMVVGAYGHSKWQQLFLGSTTTEIIASTLSPVILVR</sequence>
<evidence type="ECO:0000313" key="4">
    <source>
        <dbReference type="Proteomes" id="UP000471465"/>
    </source>
</evidence>
<dbReference type="AlphaFoldDB" id="A0A6N7C2N5"/>
<dbReference type="RefSeq" id="WP_160021262.1">
    <property type="nucleotide sequence ID" value="NZ_VZIZ01000007.1"/>
</dbReference>
<dbReference type="SUPFAM" id="SSF52402">
    <property type="entry name" value="Adenine nucleotide alpha hydrolases-like"/>
    <property type="match status" value="2"/>
</dbReference>
<dbReference type="InterPro" id="IPR006016">
    <property type="entry name" value="UspA"/>
</dbReference>
<protein>
    <submittedName>
        <fullName evidence="3">UspA-related nucleotide-binding protein</fullName>
    </submittedName>
</protein>
<evidence type="ECO:0000259" key="2">
    <source>
        <dbReference type="Pfam" id="PF00582"/>
    </source>
</evidence>
<dbReference type="PANTHER" id="PTHR46268">
    <property type="entry name" value="STRESS RESPONSE PROTEIN NHAX"/>
    <property type="match status" value="1"/>
</dbReference>
<feature type="domain" description="UspA" evidence="2">
    <location>
        <begin position="211"/>
        <end position="287"/>
    </location>
</feature>
<organism evidence="3 4">
    <name type="scientific">Psychrobacter nivimaris</name>
    <dbReference type="NCBI Taxonomy" id="281738"/>
    <lineage>
        <taxon>Bacteria</taxon>
        <taxon>Pseudomonadati</taxon>
        <taxon>Pseudomonadota</taxon>
        <taxon>Gammaproteobacteria</taxon>
        <taxon>Moraxellales</taxon>
        <taxon>Moraxellaceae</taxon>
        <taxon>Psychrobacter</taxon>
    </lineage>
</organism>
<comment type="caution">
    <text evidence="3">The sequence shown here is derived from an EMBL/GenBank/DDBJ whole genome shotgun (WGS) entry which is preliminary data.</text>
</comment>
<name>A0A6N7C2N5_9GAMM</name>
<dbReference type="EMBL" id="VZIZ01000007">
    <property type="protein sequence ID" value="KAF0569593.1"/>
    <property type="molecule type" value="Genomic_DNA"/>
</dbReference>
<evidence type="ECO:0000313" key="3">
    <source>
        <dbReference type="EMBL" id="KAF0569593.1"/>
    </source>
</evidence>
<dbReference type="PRINTS" id="PR01438">
    <property type="entry name" value="UNVRSLSTRESS"/>
</dbReference>
<comment type="similarity">
    <text evidence="1">Belongs to the universal stress protein A family.</text>
</comment>
<feature type="domain" description="UspA" evidence="2">
    <location>
        <begin position="5"/>
        <end position="159"/>
    </location>
</feature>
<dbReference type="PANTHER" id="PTHR46268:SF15">
    <property type="entry name" value="UNIVERSAL STRESS PROTEIN HP_0031"/>
    <property type="match status" value="1"/>
</dbReference>
<evidence type="ECO:0000256" key="1">
    <source>
        <dbReference type="ARBA" id="ARBA00008791"/>
    </source>
</evidence>
<accession>A0A6N7C2N5</accession>
<reference evidence="3 4" key="1">
    <citation type="submission" date="2019-09" db="EMBL/GenBank/DDBJ databases">
        <title>Draft genome sequence of Psychrobacter nivimaris LAMA 639, in search for biotechnological relevant genes.</title>
        <authorList>
            <person name="Lima A.O.S."/>
            <person name="Staloch B.E.K."/>
            <person name="Freitas R.C."/>
            <person name="Niero H."/>
            <person name="Silva M.A.C."/>
        </authorList>
    </citation>
    <scope>NUCLEOTIDE SEQUENCE [LARGE SCALE GENOMIC DNA]</scope>
    <source>
        <strain evidence="3 4">LAMA 639</strain>
    </source>
</reference>
<dbReference type="Gene3D" id="3.40.50.12370">
    <property type="match status" value="1"/>
</dbReference>
<dbReference type="Pfam" id="PF00582">
    <property type="entry name" value="Usp"/>
    <property type="match status" value="2"/>
</dbReference>
<proteinExistence type="inferred from homology"/>
<dbReference type="InterPro" id="IPR006015">
    <property type="entry name" value="Universal_stress_UspA"/>
</dbReference>
<gene>
    <name evidence="3" type="ORF">FQV37_2619</name>
</gene>
<dbReference type="Proteomes" id="UP000471465">
    <property type="component" value="Unassembled WGS sequence"/>
</dbReference>
<dbReference type="CDD" id="cd00293">
    <property type="entry name" value="USP-like"/>
    <property type="match status" value="2"/>
</dbReference>
<keyword evidence="4" id="KW-1185">Reference proteome</keyword>